<evidence type="ECO:0000256" key="1">
    <source>
        <dbReference type="ARBA" id="ARBA00004613"/>
    </source>
</evidence>
<keyword evidence="3" id="KW-0964">Secreted</keyword>
<dbReference type="GO" id="GO:0008083">
    <property type="term" value="F:growth factor activity"/>
    <property type="evidence" value="ECO:0007669"/>
    <property type="project" value="UniProtKB-KW"/>
</dbReference>
<accession>A0A9D4SAX4</accession>
<evidence type="ECO:0000313" key="8">
    <source>
        <dbReference type="EMBL" id="KAH3897045.1"/>
    </source>
</evidence>
<dbReference type="Gene3D" id="2.10.90.10">
    <property type="entry name" value="Cystine-knot cytokines"/>
    <property type="match status" value="1"/>
</dbReference>
<reference evidence="8" key="2">
    <citation type="submission" date="2020-11" db="EMBL/GenBank/DDBJ databases">
        <authorList>
            <person name="McCartney M.A."/>
            <person name="Auch B."/>
            <person name="Kono T."/>
            <person name="Mallez S."/>
            <person name="Becker A."/>
            <person name="Gohl D.M."/>
            <person name="Silverstein K.A.T."/>
            <person name="Koren S."/>
            <person name="Bechman K.B."/>
            <person name="Herman A."/>
            <person name="Abrahante J.E."/>
            <person name="Garbe J."/>
        </authorList>
    </citation>
    <scope>NUCLEOTIDE SEQUENCE</scope>
    <source>
        <strain evidence="8">Duluth1</strain>
        <tissue evidence="8">Whole animal</tissue>
    </source>
</reference>
<organism evidence="8 9">
    <name type="scientific">Dreissena polymorpha</name>
    <name type="common">Zebra mussel</name>
    <name type="synonym">Mytilus polymorpha</name>
    <dbReference type="NCBI Taxonomy" id="45954"/>
    <lineage>
        <taxon>Eukaryota</taxon>
        <taxon>Metazoa</taxon>
        <taxon>Spiralia</taxon>
        <taxon>Lophotrochozoa</taxon>
        <taxon>Mollusca</taxon>
        <taxon>Bivalvia</taxon>
        <taxon>Autobranchia</taxon>
        <taxon>Heteroconchia</taxon>
        <taxon>Euheterodonta</taxon>
        <taxon>Imparidentia</taxon>
        <taxon>Neoheterodontei</taxon>
        <taxon>Myida</taxon>
        <taxon>Dreissenoidea</taxon>
        <taxon>Dreissenidae</taxon>
        <taxon>Dreissena</taxon>
    </lineage>
</organism>
<dbReference type="PROSITE" id="PS00250">
    <property type="entry name" value="TGF_BETA_1"/>
    <property type="match status" value="1"/>
</dbReference>
<dbReference type="InterPro" id="IPR017948">
    <property type="entry name" value="TGFb_CS"/>
</dbReference>
<feature type="region of interest" description="Disordered" evidence="6">
    <location>
        <begin position="1"/>
        <end position="40"/>
    </location>
</feature>
<evidence type="ECO:0000256" key="6">
    <source>
        <dbReference type="SAM" id="MobiDB-lite"/>
    </source>
</evidence>
<proteinExistence type="inferred from homology"/>
<feature type="compositionally biased region" description="Polar residues" evidence="6">
    <location>
        <begin position="13"/>
        <end position="25"/>
    </location>
</feature>
<keyword evidence="4" id="KW-0339">Growth factor</keyword>
<sequence length="70" mass="7899">MAREVKVRVRRSAYTQGNETPNESENYYYKGGDSDEKLPEEPLPAPYSEWIIAPDGYAAFYCGGECIFPA</sequence>
<name>A0A9D4SAX4_DREPO</name>
<protein>
    <recommendedName>
        <fullName evidence="7">TGF-beta family profile domain-containing protein</fullName>
    </recommendedName>
</protein>
<dbReference type="PROSITE" id="PS51362">
    <property type="entry name" value="TGF_BETA_2"/>
    <property type="match status" value="1"/>
</dbReference>
<dbReference type="EMBL" id="JAIWYP010000001">
    <property type="protein sequence ID" value="KAH3897045.1"/>
    <property type="molecule type" value="Genomic_DNA"/>
</dbReference>
<gene>
    <name evidence="8" type="ORF">DPMN_021229</name>
</gene>
<evidence type="ECO:0000259" key="7">
    <source>
        <dbReference type="PROSITE" id="PS51362"/>
    </source>
</evidence>
<evidence type="ECO:0000256" key="3">
    <source>
        <dbReference type="ARBA" id="ARBA00022525"/>
    </source>
</evidence>
<dbReference type="SUPFAM" id="SSF57501">
    <property type="entry name" value="Cystine-knot cytokines"/>
    <property type="match status" value="1"/>
</dbReference>
<keyword evidence="5" id="KW-1015">Disulfide bond</keyword>
<evidence type="ECO:0000256" key="4">
    <source>
        <dbReference type="ARBA" id="ARBA00023030"/>
    </source>
</evidence>
<comment type="similarity">
    <text evidence="2">Belongs to the TGF-beta family.</text>
</comment>
<dbReference type="AlphaFoldDB" id="A0A9D4SAX4"/>
<dbReference type="Proteomes" id="UP000828390">
    <property type="component" value="Unassembled WGS sequence"/>
</dbReference>
<comment type="subcellular location">
    <subcellularLocation>
        <location evidence="1">Secreted</location>
    </subcellularLocation>
</comment>
<evidence type="ECO:0000256" key="2">
    <source>
        <dbReference type="ARBA" id="ARBA00006656"/>
    </source>
</evidence>
<evidence type="ECO:0000256" key="5">
    <source>
        <dbReference type="ARBA" id="ARBA00023157"/>
    </source>
</evidence>
<evidence type="ECO:0000313" key="9">
    <source>
        <dbReference type="Proteomes" id="UP000828390"/>
    </source>
</evidence>
<feature type="domain" description="TGF-beta family profile" evidence="7">
    <location>
        <begin position="8"/>
        <end position="70"/>
    </location>
</feature>
<dbReference type="GO" id="GO:0005576">
    <property type="term" value="C:extracellular region"/>
    <property type="evidence" value="ECO:0007669"/>
    <property type="project" value="UniProtKB-SubCell"/>
</dbReference>
<reference evidence="8" key="1">
    <citation type="journal article" date="2019" name="bioRxiv">
        <title>The Genome of the Zebra Mussel, Dreissena polymorpha: A Resource for Invasive Species Research.</title>
        <authorList>
            <person name="McCartney M.A."/>
            <person name="Auch B."/>
            <person name="Kono T."/>
            <person name="Mallez S."/>
            <person name="Zhang Y."/>
            <person name="Obille A."/>
            <person name="Becker A."/>
            <person name="Abrahante J.E."/>
            <person name="Garbe J."/>
            <person name="Badalamenti J.P."/>
            <person name="Herman A."/>
            <person name="Mangelson H."/>
            <person name="Liachko I."/>
            <person name="Sullivan S."/>
            <person name="Sone E.D."/>
            <person name="Koren S."/>
            <person name="Silverstein K.A.T."/>
            <person name="Beckman K.B."/>
            <person name="Gohl D.M."/>
        </authorList>
    </citation>
    <scope>NUCLEOTIDE SEQUENCE</scope>
    <source>
        <strain evidence="8">Duluth1</strain>
        <tissue evidence="8">Whole animal</tissue>
    </source>
</reference>
<dbReference type="InterPro" id="IPR001839">
    <property type="entry name" value="TGF-b_C"/>
</dbReference>
<comment type="caution">
    <text evidence="8">The sequence shown here is derived from an EMBL/GenBank/DDBJ whole genome shotgun (WGS) entry which is preliminary data.</text>
</comment>
<keyword evidence="9" id="KW-1185">Reference proteome</keyword>
<dbReference type="InterPro" id="IPR029034">
    <property type="entry name" value="Cystine-knot_cytokine"/>
</dbReference>